<name>A0A2U1SNR6_METSR</name>
<dbReference type="EMBL" id="PUIV01000024">
    <property type="protein sequence ID" value="PWB93259.1"/>
    <property type="molecule type" value="Genomic_DNA"/>
</dbReference>
<feature type="chain" id="PRO_5015539525" evidence="1">
    <location>
        <begin position="21"/>
        <end position="163"/>
    </location>
</feature>
<dbReference type="OrthoDB" id="8453799at2"/>
<keyword evidence="1" id="KW-0732">Signal</keyword>
<dbReference type="AlphaFoldDB" id="A0A2U1SNR6"/>
<sequence length="163" mass="18393">MLLRFAIALAASFLAFVVCDAPIAEPLNRVAENPFVARRSPLESHMDEWRLALRLSGEQDRLFSTFAEQLHIVVRDRDAAIVAAAIDRNREGAPRDPGEPLRARADRLSRHVENLRALADAETSFFASLSVEQRRTADRVMPRDVLGAHDLFRRRGIRPDRNG</sequence>
<comment type="caution">
    <text evidence="2">The sequence shown here is derived from an EMBL/GenBank/DDBJ whole genome shotgun (WGS) entry which is preliminary data.</text>
</comment>
<evidence type="ECO:0000313" key="2">
    <source>
        <dbReference type="EMBL" id="PWB93259.1"/>
    </source>
</evidence>
<protein>
    <submittedName>
        <fullName evidence="2">Amino acid ABC transporter substrate-binding protein</fullName>
    </submittedName>
</protein>
<dbReference type="Proteomes" id="UP000245137">
    <property type="component" value="Unassembled WGS sequence"/>
</dbReference>
<gene>
    <name evidence="2" type="ORF">C5689_13720</name>
</gene>
<dbReference type="GO" id="GO:0042597">
    <property type="term" value="C:periplasmic space"/>
    <property type="evidence" value="ECO:0007669"/>
    <property type="project" value="InterPro"/>
</dbReference>
<evidence type="ECO:0000313" key="3">
    <source>
        <dbReference type="Proteomes" id="UP000245137"/>
    </source>
</evidence>
<dbReference type="RefSeq" id="WP_108917838.1">
    <property type="nucleotide sequence ID" value="NZ_BGJY01000001.1"/>
</dbReference>
<feature type="signal peptide" evidence="1">
    <location>
        <begin position="1"/>
        <end position="20"/>
    </location>
</feature>
<keyword evidence="3" id="KW-1185">Reference proteome</keyword>
<accession>A0A2U1SNR6</accession>
<reference evidence="2 3" key="1">
    <citation type="journal article" date="2018" name="Appl. Microbiol. Biotechnol.">
        <title>Co-cultivation of the strictly anaerobic methanogen Methanosarcina barkeri with aerobic methanotrophs in an oxygen-limited membrane bioreactor.</title>
        <authorList>
            <person name="In 't Zandt M.H."/>
            <person name="van den Bosch T.J.M."/>
            <person name="Rijkers R."/>
            <person name="van Kessel M.A.H.J."/>
            <person name="Jetten M.S.M."/>
            <person name="Welte C.U."/>
        </authorList>
    </citation>
    <scope>NUCLEOTIDE SEQUENCE [LARGE SCALE GENOMIC DNA]</scope>
    <source>
        <strain evidence="2 3">DSM 17706</strain>
    </source>
</reference>
<evidence type="ECO:0000256" key="1">
    <source>
        <dbReference type="SAM" id="SignalP"/>
    </source>
</evidence>
<proteinExistence type="predicted"/>
<organism evidence="2 3">
    <name type="scientific">Methylosinus sporium</name>
    <dbReference type="NCBI Taxonomy" id="428"/>
    <lineage>
        <taxon>Bacteria</taxon>
        <taxon>Pseudomonadati</taxon>
        <taxon>Pseudomonadota</taxon>
        <taxon>Alphaproteobacteria</taxon>
        <taxon>Hyphomicrobiales</taxon>
        <taxon>Methylocystaceae</taxon>
        <taxon>Methylosinus</taxon>
    </lineage>
</organism>